<dbReference type="InterPro" id="IPR044683">
    <property type="entry name" value="LAZY"/>
</dbReference>
<evidence type="ECO:0000256" key="3">
    <source>
        <dbReference type="SAM" id="MobiDB-lite"/>
    </source>
</evidence>
<sequence>MRILSWMQNKLNGKQENRRSNGGGSVNTLNNHQNLQKLSKEEFSDWPHGLLAIGTFGNKEIQQEAEEIREPEEIPSSSEDQLDFTPEEVGKLRKELTKLLSQKPTHDSKTGENNSSNILPLDKFLNCPSSLEVDRTICNALCEELEEKDGGSTVLEHSNSVVLSRGSKDIYVDGNKKAAISKRSISFLLKKMFVCRSGFAPAPSLRDPIPETRMEKLLRAIIHKNMYQQKTAPKSTRKYLDNRHNSKTEDHTVDQQEERRNSGCKWVKTDSEYIVLEI</sequence>
<feature type="region of interest" description="Disordered" evidence="3">
    <location>
        <begin position="63"/>
        <end position="84"/>
    </location>
</feature>
<keyword evidence="5" id="KW-1185">Reference proteome</keyword>
<evidence type="ECO:0000256" key="2">
    <source>
        <dbReference type="ARBA" id="ARBA00024198"/>
    </source>
</evidence>
<reference evidence="4 5" key="1">
    <citation type="submission" date="2024-01" db="EMBL/GenBank/DDBJ databases">
        <title>Genome assemblies of Stephania.</title>
        <authorList>
            <person name="Yang L."/>
        </authorList>
    </citation>
    <scope>NUCLEOTIDE SEQUENCE [LARGE SCALE GENOMIC DNA]</scope>
    <source>
        <strain evidence="4">JXDWG</strain>
        <tissue evidence="4">Leaf</tissue>
    </source>
</reference>
<proteinExistence type="inferred from homology"/>
<comment type="caution">
    <text evidence="4">The sequence shown here is derived from an EMBL/GenBank/DDBJ whole genome shotgun (WGS) entry which is preliminary data.</text>
</comment>
<dbReference type="AlphaFoldDB" id="A0AAP0F2X5"/>
<dbReference type="GO" id="GO:0040008">
    <property type="term" value="P:regulation of growth"/>
    <property type="evidence" value="ECO:0007669"/>
    <property type="project" value="InterPro"/>
</dbReference>
<dbReference type="PANTHER" id="PTHR34045:SF3">
    <property type="entry name" value="PROTEIN LAZY 4"/>
    <property type="match status" value="1"/>
</dbReference>
<evidence type="ECO:0000313" key="5">
    <source>
        <dbReference type="Proteomes" id="UP001419268"/>
    </source>
</evidence>
<keyword evidence="1" id="KW-0341">Growth regulation</keyword>
<feature type="compositionally biased region" description="Polar residues" evidence="3">
    <location>
        <begin position="1"/>
        <end position="12"/>
    </location>
</feature>
<dbReference type="GO" id="GO:0009630">
    <property type="term" value="P:gravitropism"/>
    <property type="evidence" value="ECO:0007669"/>
    <property type="project" value="InterPro"/>
</dbReference>
<name>A0AAP0F2X5_9MAGN</name>
<accession>A0AAP0F2X5</accession>
<dbReference type="EMBL" id="JBBNAG010000010">
    <property type="protein sequence ID" value="KAK9101568.1"/>
    <property type="molecule type" value="Genomic_DNA"/>
</dbReference>
<comment type="similarity">
    <text evidence="2">Belongs to the LAZY family.</text>
</comment>
<evidence type="ECO:0000313" key="4">
    <source>
        <dbReference type="EMBL" id="KAK9101568.1"/>
    </source>
</evidence>
<feature type="compositionally biased region" description="Basic and acidic residues" evidence="3">
    <location>
        <begin position="238"/>
        <end position="261"/>
    </location>
</feature>
<dbReference type="PANTHER" id="PTHR34045">
    <property type="entry name" value="OS03G0406300 PROTEIN"/>
    <property type="match status" value="1"/>
</dbReference>
<dbReference type="Proteomes" id="UP001419268">
    <property type="component" value="Unassembled WGS sequence"/>
</dbReference>
<feature type="region of interest" description="Disordered" evidence="3">
    <location>
        <begin position="231"/>
        <end position="261"/>
    </location>
</feature>
<feature type="region of interest" description="Disordered" evidence="3">
    <location>
        <begin position="1"/>
        <end position="30"/>
    </location>
</feature>
<gene>
    <name evidence="4" type="ORF">Scep_024998</name>
</gene>
<organism evidence="4 5">
    <name type="scientific">Stephania cephalantha</name>
    <dbReference type="NCBI Taxonomy" id="152367"/>
    <lineage>
        <taxon>Eukaryota</taxon>
        <taxon>Viridiplantae</taxon>
        <taxon>Streptophyta</taxon>
        <taxon>Embryophyta</taxon>
        <taxon>Tracheophyta</taxon>
        <taxon>Spermatophyta</taxon>
        <taxon>Magnoliopsida</taxon>
        <taxon>Ranunculales</taxon>
        <taxon>Menispermaceae</taxon>
        <taxon>Menispermoideae</taxon>
        <taxon>Cissampelideae</taxon>
        <taxon>Stephania</taxon>
    </lineage>
</organism>
<evidence type="ECO:0000256" key="1">
    <source>
        <dbReference type="ARBA" id="ARBA00022604"/>
    </source>
</evidence>
<protein>
    <submittedName>
        <fullName evidence="4">Uncharacterized protein</fullName>
    </submittedName>
</protein>